<name>A0A075WTZ1_9BACT</name>
<dbReference type="PANTHER" id="PTHR36306:SF1">
    <property type="entry name" value="ALPHA-AMYLASE-RELATED"/>
    <property type="match status" value="1"/>
</dbReference>
<dbReference type="RefSeq" id="WP_038061483.1">
    <property type="nucleotide sequence ID" value="NZ_CP008796.1"/>
</dbReference>
<dbReference type="InterPro" id="IPR004300">
    <property type="entry name" value="Glyco_hydro_57_N"/>
</dbReference>
<dbReference type="KEGG" id="tcm:HL41_06745"/>
<keyword evidence="5" id="KW-1185">Reference proteome</keyword>
<dbReference type="CDD" id="cd10795">
    <property type="entry name" value="GH57N_MJA1_like"/>
    <property type="match status" value="1"/>
</dbReference>
<dbReference type="AlphaFoldDB" id="A0A075WTZ1"/>
<dbReference type="Gene3D" id="3.20.110.20">
    <property type="match status" value="1"/>
</dbReference>
<dbReference type="EMBL" id="CP008796">
    <property type="protein sequence ID" value="AIH04435.1"/>
    <property type="molecule type" value="Genomic_DNA"/>
</dbReference>
<dbReference type="InterPro" id="IPR011330">
    <property type="entry name" value="Glyco_hydro/deAcase_b/a-brl"/>
</dbReference>
<dbReference type="Pfam" id="PF03065">
    <property type="entry name" value="Glyco_hydro_57"/>
    <property type="match status" value="1"/>
</dbReference>
<gene>
    <name evidence="4" type="ORF">HL41_06745</name>
</gene>
<evidence type="ECO:0000259" key="3">
    <source>
        <dbReference type="Pfam" id="PF03065"/>
    </source>
</evidence>
<evidence type="ECO:0000256" key="1">
    <source>
        <dbReference type="ARBA" id="ARBA00006821"/>
    </source>
</evidence>
<dbReference type="HOGENOM" id="CLU_033691_0_0_0"/>
<dbReference type="PANTHER" id="PTHR36306">
    <property type="entry name" value="ALPHA-AMYLASE-RELATED-RELATED"/>
    <property type="match status" value="1"/>
</dbReference>
<comment type="similarity">
    <text evidence="1">Belongs to the glycosyl hydrolase 57 family.</text>
</comment>
<accession>A0A075WTZ1</accession>
<dbReference type="SUPFAM" id="SSF88713">
    <property type="entry name" value="Glycoside hydrolase/deacetylase"/>
    <property type="match status" value="1"/>
</dbReference>
<dbReference type="PaxDb" id="289377-HL41_06745"/>
<proteinExistence type="inferred from homology"/>
<dbReference type="OrthoDB" id="138256at2"/>
<organism evidence="4 5">
    <name type="scientific">Thermodesulfobacterium commune DSM 2178</name>
    <dbReference type="NCBI Taxonomy" id="289377"/>
    <lineage>
        <taxon>Bacteria</taxon>
        <taxon>Pseudomonadati</taxon>
        <taxon>Thermodesulfobacteriota</taxon>
        <taxon>Thermodesulfobacteria</taxon>
        <taxon>Thermodesulfobacteriales</taxon>
        <taxon>Thermodesulfobacteriaceae</taxon>
        <taxon>Thermodesulfobacterium</taxon>
    </lineage>
</organism>
<dbReference type="eggNOG" id="COG1449">
    <property type="taxonomic scope" value="Bacteria"/>
</dbReference>
<keyword evidence="2" id="KW-0119">Carbohydrate metabolism</keyword>
<dbReference type="Proteomes" id="UP000028481">
    <property type="component" value="Chromosome"/>
</dbReference>
<dbReference type="GO" id="GO:0005975">
    <property type="term" value="P:carbohydrate metabolic process"/>
    <property type="evidence" value="ECO:0007669"/>
    <property type="project" value="InterPro"/>
</dbReference>
<dbReference type="GO" id="GO:0003824">
    <property type="term" value="F:catalytic activity"/>
    <property type="evidence" value="ECO:0007669"/>
    <property type="project" value="InterPro"/>
</dbReference>
<protein>
    <submittedName>
        <fullName evidence="4">Alpha-amylase</fullName>
    </submittedName>
</protein>
<feature type="domain" description="Glycoside hydrolase family 57 N-terminal" evidence="3">
    <location>
        <begin position="5"/>
        <end position="291"/>
    </location>
</feature>
<evidence type="ECO:0000256" key="2">
    <source>
        <dbReference type="ARBA" id="ARBA00023277"/>
    </source>
</evidence>
<sequence>MLYIIFYFQVHQPFRVKNFNVLKTKSTVEYFDDSLNAAIFNKVAEKCYLPANALFKELIERSDGRFKVSYSLTGTFIEQAKKFRPEVLHSFLDLVKTGGVELLNETYYHSLSSIFDLDEFIEEIEEHAEIIKKEFGMLPTTFRNTELIYFDKISNLLFATMPQIKTILIEGADKILKGESPLYPRVSANHAHLLLLKHYKLSDDIAFRFSDKSWDEYPLTPKKYLSWIKDLMLIEKTGKNLYLNLFMDYETFGEHQWAETGIFDFIKEFVLLALKEKNLQFLWPSEVKTTLNYTPTPISVPNPTSWADTERDLSAWLSNPLQWNAMKTCYELIKKAKDQKRYDLLSILKKLSTSDHFYYMCIKYFQDGDVHKYFSPYSSPEEIYRYYMNILADIETKLEG</sequence>
<dbReference type="STRING" id="289377.HL41_06745"/>
<dbReference type="InterPro" id="IPR052046">
    <property type="entry name" value="GH57_Enzymes"/>
</dbReference>
<evidence type="ECO:0000313" key="5">
    <source>
        <dbReference type="Proteomes" id="UP000028481"/>
    </source>
</evidence>
<reference evidence="4 5" key="1">
    <citation type="journal article" date="2015" name="Genome Announc.">
        <title>Genome Sequence of a Sulfate-Reducing Thermophilic Bacterium, Thermodesulfobacterium commune DSM 2178T (Phylum Thermodesulfobacteria).</title>
        <authorList>
            <person name="Bhatnagar S."/>
            <person name="Badger J.H."/>
            <person name="Madupu R."/>
            <person name="Khouri H.M."/>
            <person name="O'Connor E.M."/>
            <person name="Robb F.T."/>
            <person name="Ward N.L."/>
            <person name="Eisen J.A."/>
        </authorList>
    </citation>
    <scope>NUCLEOTIDE SEQUENCE [LARGE SCALE GENOMIC DNA]</scope>
    <source>
        <strain evidence="4 5">DSM 2178</strain>
    </source>
</reference>
<evidence type="ECO:0000313" key="4">
    <source>
        <dbReference type="EMBL" id="AIH04435.1"/>
    </source>
</evidence>